<dbReference type="FunCoup" id="A0A397RP69">
    <property type="interactions" value="259"/>
</dbReference>
<feature type="domain" description="G" evidence="1">
    <location>
        <begin position="160"/>
        <end position="236"/>
    </location>
</feature>
<dbReference type="RefSeq" id="WP_162849776.1">
    <property type="nucleotide sequence ID" value="NZ_QXEV01000008.1"/>
</dbReference>
<sequence>MIERKCKGCGAVLQDTNPDLKGFIPSLTKESKYCKRCFRMMHYNELPKIVASNKEYEHVIDEVIKKNGLIIFVVDIFAFKATFNKKMIDKLRNKNVILVANKYDVFPHSTNVENIVSWLSHECEKIFFKVDAIHIVSSKKGYYMEELTRTIDLARKERDVYFVGCANVGKSSLINALLKKNTSITDDVVSTSVIPGTTLNEIRIPFFSDNKAFIDTPGLINPSDVLNVLLPESYKKIIPDTEMKPLTYQITNGNSICLAGLASLSFQAHEKLSVVVYASNNLYIHRCKTERVDELFKTQLGKLLNPPLLSEADKMKYKVLFAHFDGKKKRDIWFSGFGFVSIKGECDIDIKVIDSTEVYYTDAIIG</sequence>
<organism evidence="3 4">
    <name type="scientific">Anaeroplasma bactoclasticum</name>
    <dbReference type="NCBI Taxonomy" id="2088"/>
    <lineage>
        <taxon>Bacteria</taxon>
        <taxon>Bacillati</taxon>
        <taxon>Mycoplasmatota</taxon>
        <taxon>Mollicutes</taxon>
        <taxon>Anaeroplasmatales</taxon>
        <taxon>Anaeroplasmataceae</taxon>
        <taxon>Anaeroplasma</taxon>
    </lineage>
</organism>
<dbReference type="PANTHER" id="PTHR46434:SF1">
    <property type="entry name" value="GENETIC INTERACTOR OF PROHIBITINS 3, MITOCHONDRIAL"/>
    <property type="match status" value="1"/>
</dbReference>
<evidence type="ECO:0000313" key="3">
    <source>
        <dbReference type="EMBL" id="RIA75923.1"/>
    </source>
</evidence>
<dbReference type="Pfam" id="PF21516">
    <property type="entry name" value="YqeH-like_C"/>
    <property type="match status" value="1"/>
</dbReference>
<evidence type="ECO:0000259" key="1">
    <source>
        <dbReference type="Pfam" id="PF01926"/>
    </source>
</evidence>
<dbReference type="NCBIfam" id="TIGR03597">
    <property type="entry name" value="GTPase_YqeH"/>
    <property type="match status" value="1"/>
</dbReference>
<dbReference type="EMBL" id="QXEV01000008">
    <property type="protein sequence ID" value="RIA75923.1"/>
    <property type="molecule type" value="Genomic_DNA"/>
</dbReference>
<dbReference type="GO" id="GO:0005525">
    <property type="term" value="F:GTP binding"/>
    <property type="evidence" value="ECO:0007669"/>
    <property type="project" value="InterPro"/>
</dbReference>
<keyword evidence="4" id="KW-1185">Reference proteome</keyword>
<dbReference type="Proteomes" id="UP000266506">
    <property type="component" value="Unassembled WGS sequence"/>
</dbReference>
<reference evidence="3 4" key="1">
    <citation type="submission" date="2018-08" db="EMBL/GenBank/DDBJ databases">
        <title>Genomic Encyclopedia of Archaeal and Bacterial Type Strains, Phase II (KMG-II): from individual species to whole genera.</title>
        <authorList>
            <person name="Goeker M."/>
        </authorList>
    </citation>
    <scope>NUCLEOTIDE SEQUENCE [LARGE SCALE GENOMIC DNA]</scope>
    <source>
        <strain evidence="3 4">ATCC 27112</strain>
    </source>
</reference>
<dbReference type="PANTHER" id="PTHR46434">
    <property type="entry name" value="GENETIC INTERACTOR OF PROHIBITINS 3, MITOCHONDRIAL"/>
    <property type="match status" value="1"/>
</dbReference>
<dbReference type="InterPro" id="IPR006073">
    <property type="entry name" value="GTP-bd"/>
</dbReference>
<proteinExistence type="predicted"/>
<dbReference type="InterPro" id="IPR048422">
    <property type="entry name" value="NOA1/YqeH-like_C"/>
</dbReference>
<dbReference type="AlphaFoldDB" id="A0A397RP69"/>
<dbReference type="SUPFAM" id="SSF52540">
    <property type="entry name" value="P-loop containing nucleoside triphosphate hydrolases"/>
    <property type="match status" value="1"/>
</dbReference>
<evidence type="ECO:0000259" key="2">
    <source>
        <dbReference type="Pfam" id="PF21516"/>
    </source>
</evidence>
<dbReference type="Pfam" id="PF01926">
    <property type="entry name" value="MMR_HSR1"/>
    <property type="match status" value="1"/>
</dbReference>
<gene>
    <name evidence="3" type="ORF">EI71_00954</name>
</gene>
<dbReference type="InterPro" id="IPR027417">
    <property type="entry name" value="P-loop_NTPase"/>
</dbReference>
<dbReference type="InterPro" id="IPR019988">
    <property type="entry name" value="GTP-bd_ribosome_bgen_YqeH"/>
</dbReference>
<protein>
    <submittedName>
        <fullName evidence="3">Uncharacterized protein</fullName>
    </submittedName>
</protein>
<feature type="domain" description="NOA1/YqeH-like C-terminal" evidence="2">
    <location>
        <begin position="272"/>
        <end position="350"/>
    </location>
</feature>
<dbReference type="InParanoid" id="A0A397RP69"/>
<name>A0A397RP69_9MOLU</name>
<evidence type="ECO:0000313" key="4">
    <source>
        <dbReference type="Proteomes" id="UP000266506"/>
    </source>
</evidence>
<dbReference type="InterPro" id="IPR050896">
    <property type="entry name" value="Mito_lipid_metab_GTPase"/>
</dbReference>
<comment type="caution">
    <text evidence="3">The sequence shown here is derived from an EMBL/GenBank/DDBJ whole genome shotgun (WGS) entry which is preliminary data.</text>
</comment>
<accession>A0A397RP69</accession>
<dbReference type="Gene3D" id="3.40.50.300">
    <property type="entry name" value="P-loop containing nucleotide triphosphate hydrolases"/>
    <property type="match status" value="1"/>
</dbReference>
<dbReference type="CDD" id="cd01855">
    <property type="entry name" value="YqeH"/>
    <property type="match status" value="1"/>
</dbReference>